<evidence type="ECO:0000313" key="2">
    <source>
        <dbReference type="Proteomes" id="UP000199437"/>
    </source>
</evidence>
<dbReference type="AlphaFoldDB" id="A0A1I0R0G2"/>
<gene>
    <name evidence="1" type="ORF">SAMN05216290_3016</name>
</gene>
<reference evidence="2" key="1">
    <citation type="submission" date="2016-10" db="EMBL/GenBank/DDBJ databases">
        <authorList>
            <person name="Varghese N."/>
            <person name="Submissions S."/>
        </authorList>
    </citation>
    <scope>NUCLEOTIDE SEQUENCE [LARGE SCALE GENOMIC DNA]</scope>
    <source>
        <strain evidence="2">CGMCC 1.12402</strain>
    </source>
</reference>
<protein>
    <recommendedName>
        <fullName evidence="3">GTP-binding protein</fullName>
    </recommendedName>
</protein>
<evidence type="ECO:0000313" key="1">
    <source>
        <dbReference type="EMBL" id="SEW33510.1"/>
    </source>
</evidence>
<dbReference type="InterPro" id="IPR018652">
    <property type="entry name" value="DUF2082_NA-bd_Znr"/>
</dbReference>
<dbReference type="Pfam" id="PF09855">
    <property type="entry name" value="Zn_ribbon_13"/>
    <property type="match status" value="1"/>
</dbReference>
<dbReference type="OrthoDB" id="6293663at2"/>
<name>A0A1I0R0G2_9BACT</name>
<sequence>MQHQNYTCTKCGNRAFDTDTISTTGTGLSRFFDLQNRRFTAVSCRNCGYTEFYKGDKASTISTIFDFFTS</sequence>
<dbReference type="EMBL" id="FOIR01000002">
    <property type="protein sequence ID" value="SEW33510.1"/>
    <property type="molecule type" value="Genomic_DNA"/>
</dbReference>
<dbReference type="Proteomes" id="UP000199437">
    <property type="component" value="Unassembled WGS sequence"/>
</dbReference>
<keyword evidence="2" id="KW-1185">Reference proteome</keyword>
<proteinExistence type="predicted"/>
<accession>A0A1I0R0G2</accession>
<dbReference type="STRING" id="1267423.SAMN05216290_3016"/>
<evidence type="ECO:0008006" key="3">
    <source>
        <dbReference type="Google" id="ProtNLM"/>
    </source>
</evidence>
<organism evidence="1 2">
    <name type="scientific">Roseivirga pacifica</name>
    <dbReference type="NCBI Taxonomy" id="1267423"/>
    <lineage>
        <taxon>Bacteria</taxon>
        <taxon>Pseudomonadati</taxon>
        <taxon>Bacteroidota</taxon>
        <taxon>Cytophagia</taxon>
        <taxon>Cytophagales</taxon>
        <taxon>Roseivirgaceae</taxon>
        <taxon>Roseivirga</taxon>
    </lineage>
</organism>
<dbReference type="RefSeq" id="WP_090259390.1">
    <property type="nucleotide sequence ID" value="NZ_FOIR01000002.1"/>
</dbReference>
<dbReference type="GeneID" id="99987697"/>